<feature type="region of interest" description="Disordered" evidence="1">
    <location>
        <begin position="93"/>
        <end position="117"/>
    </location>
</feature>
<protein>
    <submittedName>
        <fullName evidence="2">Uncharacterized protein</fullName>
    </submittedName>
</protein>
<reference evidence="2" key="1">
    <citation type="submission" date="2017-07" db="EMBL/GenBank/DDBJ databases">
        <title>Taro Niue Genome Assembly and Annotation.</title>
        <authorList>
            <person name="Atibalentja N."/>
            <person name="Keating K."/>
            <person name="Fields C.J."/>
        </authorList>
    </citation>
    <scope>NUCLEOTIDE SEQUENCE</scope>
    <source>
        <strain evidence="2">Niue_2</strain>
        <tissue evidence="2">Leaf</tissue>
    </source>
</reference>
<comment type="caution">
    <text evidence="2">The sequence shown here is derived from an EMBL/GenBank/DDBJ whole genome shotgun (WGS) entry which is preliminary data.</text>
</comment>
<dbReference type="OrthoDB" id="680029at2759"/>
<feature type="region of interest" description="Disordered" evidence="1">
    <location>
        <begin position="55"/>
        <end position="74"/>
    </location>
</feature>
<accession>A0A843XQF6</accession>
<proteinExistence type="predicted"/>
<keyword evidence="3" id="KW-1185">Reference proteome</keyword>
<feature type="compositionally biased region" description="Low complexity" evidence="1">
    <location>
        <begin position="60"/>
        <end position="70"/>
    </location>
</feature>
<evidence type="ECO:0000256" key="1">
    <source>
        <dbReference type="SAM" id="MobiDB-lite"/>
    </source>
</evidence>
<dbReference type="AlphaFoldDB" id="A0A843XQF6"/>
<evidence type="ECO:0000313" key="3">
    <source>
        <dbReference type="Proteomes" id="UP000652761"/>
    </source>
</evidence>
<dbReference type="EMBL" id="NMUH01010694">
    <property type="protein sequence ID" value="MQM21185.1"/>
    <property type="molecule type" value="Genomic_DNA"/>
</dbReference>
<name>A0A843XQF6_COLES</name>
<sequence length="117" mass="12982">MGKTKDLYGLSKLVDSSIRMNTTICRFEKFVDLAMRCMEELGVLKEIEGIILSAGMDPNSESSQTSVSYESGKRDHGGLHAYNEKIFDYNVGVSSSGEPKQGYSIRRTSEKLSVQSM</sequence>
<gene>
    <name evidence="2" type="ORF">Taro_054221</name>
</gene>
<dbReference type="Proteomes" id="UP000652761">
    <property type="component" value="Unassembled WGS sequence"/>
</dbReference>
<evidence type="ECO:0000313" key="2">
    <source>
        <dbReference type="EMBL" id="MQM21185.1"/>
    </source>
</evidence>
<organism evidence="2 3">
    <name type="scientific">Colocasia esculenta</name>
    <name type="common">Wild taro</name>
    <name type="synonym">Arum esculentum</name>
    <dbReference type="NCBI Taxonomy" id="4460"/>
    <lineage>
        <taxon>Eukaryota</taxon>
        <taxon>Viridiplantae</taxon>
        <taxon>Streptophyta</taxon>
        <taxon>Embryophyta</taxon>
        <taxon>Tracheophyta</taxon>
        <taxon>Spermatophyta</taxon>
        <taxon>Magnoliopsida</taxon>
        <taxon>Liliopsida</taxon>
        <taxon>Araceae</taxon>
        <taxon>Aroideae</taxon>
        <taxon>Colocasieae</taxon>
        <taxon>Colocasia</taxon>
    </lineage>
</organism>